<keyword evidence="2" id="KW-0472">Membrane</keyword>
<feature type="region of interest" description="Disordered" evidence="1">
    <location>
        <begin position="1"/>
        <end position="20"/>
    </location>
</feature>
<evidence type="ECO:0000313" key="4">
    <source>
        <dbReference type="EMBL" id="MDQ0441299.1"/>
    </source>
</evidence>
<sequence>MPPSARHALPAAASPDEGRTRPPSLVARLFWTGVTGSSVAFWYGPGAFAATGLALAAVLARHLDRPRRLRRRVRRIARRHAETLALRRRQERFEDAYGNLIEDGWLRECGYFLDRTVLPQLGHRHADLIARERPRLLAVIEAAAAEIDLPDEDEAPEDGIDYERFCADRLAWAGWRTHRTPASGDQGADIVADREGLRLVVQCKRLGRPVGNAAVQEAAAALRYWEGDRAAVVSNAGFTPSARRLAAATGVLLLHHDALEELEVEDESDRA</sequence>
<keyword evidence="5" id="KW-1185">Reference proteome</keyword>
<gene>
    <name evidence="4" type="ORF">QO016_000776</name>
</gene>
<feature type="domain" description="Restriction endonuclease type IV Mrr" evidence="3">
    <location>
        <begin position="159"/>
        <end position="262"/>
    </location>
</feature>
<feature type="transmembrane region" description="Helical" evidence="2">
    <location>
        <begin position="40"/>
        <end position="60"/>
    </location>
</feature>
<evidence type="ECO:0000259" key="3">
    <source>
        <dbReference type="Pfam" id="PF04471"/>
    </source>
</evidence>
<comment type="caution">
    <text evidence="4">The sequence shown here is derived from an EMBL/GenBank/DDBJ whole genome shotgun (WGS) entry which is preliminary data.</text>
</comment>
<evidence type="ECO:0000256" key="2">
    <source>
        <dbReference type="SAM" id="Phobius"/>
    </source>
</evidence>
<dbReference type="InterPro" id="IPR007560">
    <property type="entry name" value="Restrct_endonuc_IV_Mrr"/>
</dbReference>
<evidence type="ECO:0000313" key="5">
    <source>
        <dbReference type="Proteomes" id="UP001236369"/>
    </source>
</evidence>
<dbReference type="Pfam" id="PF04471">
    <property type="entry name" value="Mrr_cat"/>
    <property type="match status" value="1"/>
</dbReference>
<dbReference type="RefSeq" id="WP_238247423.1">
    <property type="nucleotide sequence ID" value="NZ_BPQX01000010.1"/>
</dbReference>
<protein>
    <submittedName>
        <fullName evidence="4">Restriction system protein</fullName>
    </submittedName>
</protein>
<dbReference type="EMBL" id="JAUSVV010000001">
    <property type="protein sequence ID" value="MDQ0441299.1"/>
    <property type="molecule type" value="Genomic_DNA"/>
</dbReference>
<dbReference type="PANTHER" id="PTHR30015:SF6">
    <property type="entry name" value="SLL1429 PROTEIN"/>
    <property type="match status" value="1"/>
</dbReference>
<accession>A0ABU0HII6</accession>
<dbReference type="InterPro" id="IPR011856">
    <property type="entry name" value="tRNA_endonuc-like_dom_sf"/>
</dbReference>
<keyword evidence="2" id="KW-1133">Transmembrane helix</keyword>
<dbReference type="PANTHER" id="PTHR30015">
    <property type="entry name" value="MRR RESTRICTION SYSTEM PROTEIN"/>
    <property type="match status" value="1"/>
</dbReference>
<reference evidence="4 5" key="1">
    <citation type="submission" date="2023-07" db="EMBL/GenBank/DDBJ databases">
        <title>Genomic Encyclopedia of Type Strains, Phase IV (KMG-IV): sequencing the most valuable type-strain genomes for metagenomic binning, comparative biology and taxonomic classification.</title>
        <authorList>
            <person name="Goeker M."/>
        </authorList>
    </citation>
    <scope>NUCLEOTIDE SEQUENCE [LARGE SCALE GENOMIC DNA]</scope>
    <source>
        <strain evidence="4 5">DSM 19562</strain>
    </source>
</reference>
<dbReference type="InterPro" id="IPR011335">
    <property type="entry name" value="Restrct_endonuc-II-like"/>
</dbReference>
<organism evidence="4 5">
    <name type="scientific">Methylobacterium persicinum</name>
    <dbReference type="NCBI Taxonomy" id="374426"/>
    <lineage>
        <taxon>Bacteria</taxon>
        <taxon>Pseudomonadati</taxon>
        <taxon>Pseudomonadota</taxon>
        <taxon>Alphaproteobacteria</taxon>
        <taxon>Hyphomicrobiales</taxon>
        <taxon>Methylobacteriaceae</taxon>
        <taxon>Methylobacterium</taxon>
    </lineage>
</organism>
<name>A0ABU0HII6_9HYPH</name>
<dbReference type="Proteomes" id="UP001236369">
    <property type="component" value="Unassembled WGS sequence"/>
</dbReference>
<evidence type="ECO:0000256" key="1">
    <source>
        <dbReference type="SAM" id="MobiDB-lite"/>
    </source>
</evidence>
<proteinExistence type="predicted"/>
<keyword evidence="2" id="KW-0812">Transmembrane</keyword>
<dbReference type="SUPFAM" id="SSF52980">
    <property type="entry name" value="Restriction endonuclease-like"/>
    <property type="match status" value="1"/>
</dbReference>
<dbReference type="Gene3D" id="3.40.1350.10">
    <property type="match status" value="1"/>
</dbReference>
<dbReference type="InterPro" id="IPR052906">
    <property type="entry name" value="Type_IV_Methyl-Rstrct_Enzyme"/>
</dbReference>